<dbReference type="InterPro" id="IPR027417">
    <property type="entry name" value="P-loop_NTPase"/>
</dbReference>
<dbReference type="CDD" id="cd00882">
    <property type="entry name" value="Ras_like_GTPase"/>
    <property type="match status" value="1"/>
</dbReference>
<evidence type="ECO:0000313" key="17">
    <source>
        <dbReference type="Proteomes" id="UP000007241"/>
    </source>
</evidence>
<dbReference type="GO" id="GO:0045504">
    <property type="term" value="F:dynein heavy chain binding"/>
    <property type="evidence" value="ECO:0000318"/>
    <property type="project" value="GO_Central"/>
</dbReference>
<keyword evidence="17" id="KW-1185">Reference proteome</keyword>
<feature type="compositionally biased region" description="Polar residues" evidence="15">
    <location>
        <begin position="395"/>
        <end position="404"/>
    </location>
</feature>
<dbReference type="EMBL" id="GL882881">
    <property type="protein sequence ID" value="EGF81950.1"/>
    <property type="molecule type" value="Genomic_DNA"/>
</dbReference>
<evidence type="ECO:0000256" key="12">
    <source>
        <dbReference type="ARBA" id="ARBA00023175"/>
    </source>
</evidence>
<dbReference type="GO" id="GO:0005868">
    <property type="term" value="C:cytoplasmic dynein complex"/>
    <property type="evidence" value="ECO:0000318"/>
    <property type="project" value="GO_Central"/>
</dbReference>
<dbReference type="RefSeq" id="XP_006677355.1">
    <property type="nucleotide sequence ID" value="XM_006677292.1"/>
</dbReference>
<dbReference type="PANTHER" id="PTHR13236:SF0">
    <property type="entry name" value="CYTOPLASMIC DYNEIN 2 LIGHT INTERMEDIATE CHAIN 1"/>
    <property type="match status" value="1"/>
</dbReference>
<dbReference type="GO" id="GO:0036064">
    <property type="term" value="C:ciliary basal body"/>
    <property type="evidence" value="ECO:0000318"/>
    <property type="project" value="GO_Central"/>
</dbReference>
<dbReference type="SUPFAM" id="SSF52540">
    <property type="entry name" value="P-loop containing nucleoside triphosphate hydrolases"/>
    <property type="match status" value="1"/>
</dbReference>
<name>F4NY46_BATDJ</name>
<protein>
    <recommendedName>
        <fullName evidence="5">Cytoplasmic dynein 2 light intermediate chain 1</fullName>
    </recommendedName>
</protein>
<dbReference type="GeneID" id="18238286"/>
<organism evidence="16 17">
    <name type="scientific">Batrachochytrium dendrobatidis (strain JAM81 / FGSC 10211)</name>
    <name type="common">Frog chytrid fungus</name>
    <dbReference type="NCBI Taxonomy" id="684364"/>
    <lineage>
        <taxon>Eukaryota</taxon>
        <taxon>Fungi</taxon>
        <taxon>Fungi incertae sedis</taxon>
        <taxon>Chytridiomycota</taxon>
        <taxon>Chytridiomycota incertae sedis</taxon>
        <taxon>Chytridiomycetes</taxon>
        <taxon>Rhizophydiales</taxon>
        <taxon>Rhizophydiales incertae sedis</taxon>
        <taxon>Batrachochytrium</taxon>
    </lineage>
</organism>
<dbReference type="InterPro" id="IPR022780">
    <property type="entry name" value="Dynein_light_int_chain"/>
</dbReference>
<keyword evidence="13" id="KW-0206">Cytoskeleton</keyword>
<keyword evidence="12" id="KW-0505">Motor protein</keyword>
<keyword evidence="10" id="KW-0243">Dynein</keyword>
<evidence type="ECO:0000256" key="2">
    <source>
        <dbReference type="ARBA" id="ARBA00004300"/>
    </source>
</evidence>
<evidence type="ECO:0000256" key="9">
    <source>
        <dbReference type="ARBA" id="ARBA00022794"/>
    </source>
</evidence>
<evidence type="ECO:0000256" key="1">
    <source>
        <dbReference type="ARBA" id="ARBA00004120"/>
    </source>
</evidence>
<gene>
    <name evidence="16" type="ORF">BATDEDRAFT_23711</name>
</gene>
<comment type="subcellular location">
    <subcellularLocation>
        <location evidence="3">Cytoplasm</location>
        <location evidence="3">Cytoskeleton</location>
        <location evidence="3">Cilium axoneme</location>
    </subcellularLocation>
    <subcellularLocation>
        <location evidence="1">Cytoplasm</location>
        <location evidence="1">Cytoskeleton</location>
        <location evidence="1">Cilium basal body</location>
    </subcellularLocation>
    <subcellularLocation>
        <location evidence="2">Cytoplasm</location>
        <location evidence="2">Cytoskeleton</location>
        <location evidence="2">Microtubule organizing center</location>
        <location evidence="2">Centrosome</location>
    </subcellularLocation>
</comment>
<evidence type="ECO:0000256" key="11">
    <source>
        <dbReference type="ARBA" id="ARBA00023069"/>
    </source>
</evidence>
<dbReference type="AlphaFoldDB" id="F4NY46"/>
<dbReference type="PANTHER" id="PTHR13236">
    <property type="entry name" value="DYNEIN 2 LIGHT INTERMEDIATE CHAIN, ISOFORM 2"/>
    <property type="match status" value="1"/>
</dbReference>
<evidence type="ECO:0000256" key="10">
    <source>
        <dbReference type="ARBA" id="ARBA00023017"/>
    </source>
</evidence>
<keyword evidence="8" id="KW-0493">Microtubule</keyword>
<keyword evidence="14" id="KW-0966">Cell projection</keyword>
<feature type="region of interest" description="Disordered" evidence="15">
    <location>
        <begin position="1"/>
        <end position="41"/>
    </location>
</feature>
<keyword evidence="7" id="KW-0963">Cytoplasm</keyword>
<evidence type="ECO:0000256" key="3">
    <source>
        <dbReference type="ARBA" id="ARBA00004430"/>
    </source>
</evidence>
<feature type="region of interest" description="Disordered" evidence="15">
    <location>
        <begin position="381"/>
        <end position="404"/>
    </location>
</feature>
<sequence length="404" mass="45197">MSAGGTESLEDITVASKNQHNSDSTPHTTQPNPKSRKDLWTLIKESKDHDKKNSEGNATLETTIYVVGSKGSGKSSMILGFLDRDETPSPSVALEYTFGRRTRGVNSTKDVVHIWELAGGIYLSDLLEIPITESNIHVSTFLIVLDLSNPSTILDTLEPLLDKIKTKVNKVLDGLEQRGSKRPKVLRNAATKRYGVDHPDIDLVTLSPVPITIIGSKYDEMQSMESEMRKMLCKMLRYMAHINGASLIFVSQKDDTLASRSRHMMSYHGFKSNAPKSMVMDHNKPILIMAGQDTFCGIVQVVQDRIDLSKFPEHAIDVVRVQKEQVLESIVIIHYCFYLVVLIHHWVCCYSEELERLRRANDRKMKDKDTLGDMASLTLAGSGKEQKKKGKSYSRANASLMSVA</sequence>
<evidence type="ECO:0000256" key="8">
    <source>
        <dbReference type="ARBA" id="ARBA00022701"/>
    </source>
</evidence>
<dbReference type="GO" id="GO:0035721">
    <property type="term" value="P:intraciliary retrograde transport"/>
    <property type="evidence" value="ECO:0000318"/>
    <property type="project" value="GO_Central"/>
</dbReference>
<dbReference type="GO" id="GO:0035735">
    <property type="term" value="P:intraciliary transport involved in cilium assembly"/>
    <property type="evidence" value="ECO:0000318"/>
    <property type="project" value="GO_Central"/>
</dbReference>
<evidence type="ECO:0000256" key="14">
    <source>
        <dbReference type="ARBA" id="ARBA00023273"/>
    </source>
</evidence>
<evidence type="ECO:0000313" key="16">
    <source>
        <dbReference type="EMBL" id="EGF81950.1"/>
    </source>
</evidence>
<proteinExistence type="inferred from homology"/>
<dbReference type="HOGENOM" id="CLU_681494_0_0_1"/>
<dbReference type="Proteomes" id="UP000007241">
    <property type="component" value="Unassembled WGS sequence"/>
</dbReference>
<dbReference type="GO" id="GO:0005874">
    <property type="term" value="C:microtubule"/>
    <property type="evidence" value="ECO:0007669"/>
    <property type="project" value="UniProtKB-KW"/>
</dbReference>
<evidence type="ECO:0000256" key="13">
    <source>
        <dbReference type="ARBA" id="ARBA00023212"/>
    </source>
</evidence>
<evidence type="ECO:0000256" key="15">
    <source>
        <dbReference type="SAM" id="MobiDB-lite"/>
    </source>
</evidence>
<dbReference type="InterPro" id="IPR040045">
    <property type="entry name" value="DYNC2LI1"/>
</dbReference>
<dbReference type="OrthoDB" id="10263060at2759"/>
<evidence type="ECO:0000256" key="6">
    <source>
        <dbReference type="ARBA" id="ARBA00022473"/>
    </source>
</evidence>
<keyword evidence="9" id="KW-0970">Cilium biogenesis/degradation</keyword>
<dbReference type="OMA" id="FWEIAQG"/>
<comment type="similarity">
    <text evidence="4">Belongs to the dynein light intermediate chain family.</text>
</comment>
<keyword evidence="11" id="KW-0969">Cilium</keyword>
<reference evidence="16 17" key="1">
    <citation type="submission" date="2009-12" db="EMBL/GenBank/DDBJ databases">
        <title>The draft genome of Batrachochytrium dendrobatidis.</title>
        <authorList>
            <consortium name="US DOE Joint Genome Institute (JGI-PGF)"/>
            <person name="Kuo A."/>
            <person name="Salamov A."/>
            <person name="Schmutz J."/>
            <person name="Lucas S."/>
            <person name="Pitluck S."/>
            <person name="Rosenblum E."/>
            <person name="Stajich J."/>
            <person name="Eisen M."/>
            <person name="Grigoriev I.V."/>
        </authorList>
    </citation>
    <scope>NUCLEOTIDE SEQUENCE [LARGE SCALE GENOMIC DNA]</scope>
    <source>
        <strain evidence="17">JAM81 / FGSC 10211</strain>
    </source>
</reference>
<dbReference type="InParanoid" id="F4NY46"/>
<accession>F4NY46</accession>
<evidence type="ECO:0000256" key="5">
    <source>
        <dbReference type="ARBA" id="ARBA00018863"/>
    </source>
</evidence>
<keyword evidence="6" id="KW-0217">Developmental protein</keyword>
<dbReference type="STRING" id="684364.F4NY46"/>
<dbReference type="Pfam" id="PF05783">
    <property type="entry name" value="DLIC"/>
    <property type="match status" value="1"/>
</dbReference>
<dbReference type="Gene3D" id="3.40.50.300">
    <property type="entry name" value="P-loop containing nucleotide triphosphate hydrolases"/>
    <property type="match status" value="1"/>
</dbReference>
<feature type="compositionally biased region" description="Polar residues" evidence="15">
    <location>
        <begin position="15"/>
        <end position="33"/>
    </location>
</feature>
<evidence type="ECO:0000256" key="7">
    <source>
        <dbReference type="ARBA" id="ARBA00022490"/>
    </source>
</evidence>
<evidence type="ECO:0000256" key="4">
    <source>
        <dbReference type="ARBA" id="ARBA00006831"/>
    </source>
</evidence>
<dbReference type="GO" id="GO:0005930">
    <property type="term" value="C:axoneme"/>
    <property type="evidence" value="ECO:0000318"/>
    <property type="project" value="GO_Central"/>
</dbReference>